<keyword evidence="1 2" id="KW-0195">Cyclin</keyword>
<proteinExistence type="inferred from homology"/>
<sequence>MATFNGSVLEQSTQDGEETAPRTLSSLPRNEILRVPSERPSATNAARQLEPSSTSRVQDSDAVDIFLLETVYPIEPLFLTNQTEVDHRIRERNVHWLIATCNVLQFSPETLFLAVSLTDRYLEVRVVDERQMELLWAVALRVAVEHKEPVQEVCYRSYLASLQGMEGRTEQELCAMEEDIYRAVGWSLDLPSPLDFLRRNCNATMASEQEHLTALNILELCFIDFTMAWMKPSKKAASALYYAMHLHGKQNLWYAIESSLSFLSYSL</sequence>
<dbReference type="Pfam" id="PF00134">
    <property type="entry name" value="Cyclin_N"/>
    <property type="match status" value="1"/>
</dbReference>
<dbReference type="SUPFAM" id="SSF47954">
    <property type="entry name" value="Cyclin-like"/>
    <property type="match status" value="2"/>
</dbReference>
<dbReference type="SMART" id="SM00385">
    <property type="entry name" value="CYCLIN"/>
    <property type="match status" value="1"/>
</dbReference>
<dbReference type="InterPro" id="IPR039361">
    <property type="entry name" value="Cyclin"/>
</dbReference>
<accession>A0AAQ4E8M7</accession>
<protein>
    <recommendedName>
        <fullName evidence="4">Cyclin-like domain-containing protein</fullName>
    </recommendedName>
</protein>
<dbReference type="Gene3D" id="1.10.472.10">
    <property type="entry name" value="Cyclin-like"/>
    <property type="match status" value="2"/>
</dbReference>
<comment type="similarity">
    <text evidence="2">Belongs to the cyclin family.</text>
</comment>
<gene>
    <name evidence="5" type="ORF">V5799_025737</name>
</gene>
<dbReference type="PANTHER" id="PTHR10177">
    <property type="entry name" value="CYCLINS"/>
    <property type="match status" value="1"/>
</dbReference>
<evidence type="ECO:0000256" key="1">
    <source>
        <dbReference type="ARBA" id="ARBA00023127"/>
    </source>
</evidence>
<feature type="compositionally biased region" description="Polar residues" evidence="3">
    <location>
        <begin position="40"/>
        <end position="56"/>
    </location>
</feature>
<reference evidence="5 6" key="1">
    <citation type="journal article" date="2023" name="Arcadia Sci">
        <title>De novo assembly of a long-read Amblyomma americanum tick genome.</title>
        <authorList>
            <person name="Chou S."/>
            <person name="Poskanzer K.E."/>
            <person name="Rollins M."/>
            <person name="Thuy-Boun P.S."/>
        </authorList>
    </citation>
    <scope>NUCLEOTIDE SEQUENCE [LARGE SCALE GENOMIC DNA]</scope>
    <source>
        <strain evidence="5">F_SG_1</strain>
        <tissue evidence="5">Salivary glands</tissue>
    </source>
</reference>
<dbReference type="InterPro" id="IPR006671">
    <property type="entry name" value="Cyclin_N"/>
</dbReference>
<evidence type="ECO:0000256" key="2">
    <source>
        <dbReference type="RuleBase" id="RU000383"/>
    </source>
</evidence>
<evidence type="ECO:0000313" key="6">
    <source>
        <dbReference type="Proteomes" id="UP001321473"/>
    </source>
</evidence>
<evidence type="ECO:0000256" key="3">
    <source>
        <dbReference type="SAM" id="MobiDB-lite"/>
    </source>
</evidence>
<evidence type="ECO:0000313" key="5">
    <source>
        <dbReference type="EMBL" id="KAK8771020.1"/>
    </source>
</evidence>
<feature type="compositionally biased region" description="Polar residues" evidence="3">
    <location>
        <begin position="1"/>
        <end position="14"/>
    </location>
</feature>
<organism evidence="5 6">
    <name type="scientific">Amblyomma americanum</name>
    <name type="common">Lone star tick</name>
    <dbReference type="NCBI Taxonomy" id="6943"/>
    <lineage>
        <taxon>Eukaryota</taxon>
        <taxon>Metazoa</taxon>
        <taxon>Ecdysozoa</taxon>
        <taxon>Arthropoda</taxon>
        <taxon>Chelicerata</taxon>
        <taxon>Arachnida</taxon>
        <taxon>Acari</taxon>
        <taxon>Parasitiformes</taxon>
        <taxon>Ixodida</taxon>
        <taxon>Ixodoidea</taxon>
        <taxon>Ixodidae</taxon>
        <taxon>Amblyomminae</taxon>
        <taxon>Amblyomma</taxon>
    </lineage>
</organism>
<feature type="region of interest" description="Disordered" evidence="3">
    <location>
        <begin position="1"/>
        <end position="56"/>
    </location>
</feature>
<dbReference type="AlphaFoldDB" id="A0AAQ4E8M7"/>
<dbReference type="Proteomes" id="UP001321473">
    <property type="component" value="Unassembled WGS sequence"/>
</dbReference>
<evidence type="ECO:0000259" key="4">
    <source>
        <dbReference type="SMART" id="SM00385"/>
    </source>
</evidence>
<keyword evidence="6" id="KW-1185">Reference proteome</keyword>
<dbReference type="InterPro" id="IPR036915">
    <property type="entry name" value="Cyclin-like_sf"/>
</dbReference>
<dbReference type="EMBL" id="JARKHS020020261">
    <property type="protein sequence ID" value="KAK8771020.1"/>
    <property type="molecule type" value="Genomic_DNA"/>
</dbReference>
<dbReference type="Pfam" id="PF02984">
    <property type="entry name" value="Cyclin_C"/>
    <property type="match status" value="1"/>
</dbReference>
<comment type="caution">
    <text evidence="5">The sequence shown here is derived from an EMBL/GenBank/DDBJ whole genome shotgun (WGS) entry which is preliminary data.</text>
</comment>
<dbReference type="InterPro" id="IPR013763">
    <property type="entry name" value="Cyclin-like_dom"/>
</dbReference>
<dbReference type="InterPro" id="IPR004367">
    <property type="entry name" value="Cyclin_C-dom"/>
</dbReference>
<name>A0AAQ4E8M7_AMBAM</name>
<feature type="domain" description="Cyclin-like" evidence="4">
    <location>
        <begin position="95"/>
        <end position="182"/>
    </location>
</feature>